<comment type="similarity">
    <text evidence="3 12">Belongs to the purine nucleoside phosphorylase YfiH/LACC1 family.</text>
</comment>
<evidence type="ECO:0000256" key="3">
    <source>
        <dbReference type="ARBA" id="ARBA00007353"/>
    </source>
</evidence>
<evidence type="ECO:0000256" key="7">
    <source>
        <dbReference type="ARBA" id="ARBA00022833"/>
    </source>
</evidence>
<dbReference type="Pfam" id="PF02578">
    <property type="entry name" value="Cu-oxidase_4"/>
    <property type="match status" value="1"/>
</dbReference>
<dbReference type="InterPro" id="IPR011324">
    <property type="entry name" value="Cytotoxic_necrot_fac-like_cat"/>
</dbReference>
<dbReference type="InterPro" id="IPR003730">
    <property type="entry name" value="Cu_polyphenol_OxRdtase"/>
</dbReference>
<keyword evidence="5" id="KW-0479">Metal-binding</keyword>
<dbReference type="RefSeq" id="WP_315732154.1">
    <property type="nucleotide sequence ID" value="NZ_JAVYII010000002.1"/>
</dbReference>
<dbReference type="NCBIfam" id="TIGR00726">
    <property type="entry name" value="peptidoglycan editing factor PgeF"/>
    <property type="match status" value="1"/>
</dbReference>
<keyword evidence="14" id="KW-1185">Reference proteome</keyword>
<keyword evidence="7" id="KW-0862">Zinc</keyword>
<evidence type="ECO:0000256" key="10">
    <source>
        <dbReference type="ARBA" id="ARBA00048968"/>
    </source>
</evidence>
<keyword evidence="8" id="KW-0186">Copper</keyword>
<dbReference type="Proteomes" id="UP001268542">
    <property type="component" value="Unassembled WGS sequence"/>
</dbReference>
<reference evidence="13 14" key="1">
    <citation type="submission" date="2023-08" db="EMBL/GenBank/DDBJ databases">
        <title>Nocardioides seae sp. nov., a bacterium isolated from a soil.</title>
        <authorList>
            <person name="Wang X."/>
        </authorList>
    </citation>
    <scope>NUCLEOTIDE SEQUENCE [LARGE SCALE GENOMIC DNA]</scope>
    <source>
        <strain evidence="13 14">YZH12</strain>
    </source>
</reference>
<evidence type="ECO:0000313" key="13">
    <source>
        <dbReference type="EMBL" id="MDT9592732.1"/>
    </source>
</evidence>
<keyword evidence="6" id="KW-0378">Hydrolase</keyword>
<protein>
    <recommendedName>
        <fullName evidence="12">Purine nucleoside phosphorylase</fullName>
    </recommendedName>
</protein>
<organism evidence="13 14">
    <name type="scientific">Nocardioides imazamoxiresistens</name>
    <dbReference type="NCBI Taxonomy" id="3231893"/>
    <lineage>
        <taxon>Bacteria</taxon>
        <taxon>Bacillati</taxon>
        <taxon>Actinomycetota</taxon>
        <taxon>Actinomycetes</taxon>
        <taxon>Propionibacteriales</taxon>
        <taxon>Nocardioidaceae</taxon>
        <taxon>Nocardioides</taxon>
    </lineage>
</organism>
<dbReference type="SUPFAM" id="SSF64438">
    <property type="entry name" value="CNF1/YfiH-like putative cysteine hydrolases"/>
    <property type="match status" value="1"/>
</dbReference>
<keyword evidence="4" id="KW-0808">Transferase</keyword>
<evidence type="ECO:0000256" key="5">
    <source>
        <dbReference type="ARBA" id="ARBA00022723"/>
    </source>
</evidence>
<sequence length="241" mass="24523">MFVFRERAGRVEVAFTAARDDDRPLNLALPGTAPAAAVGDPVADLAAVATALGATAVCGMAQVHGARVVDATPDEPGSAGPAAPEADGIASDRTDVALLVRVADCVPVLLADPERGVVGAAHAGRLGVVADVVGATVRRVRELGGHDVHAWIGPHVCGRCYEVPAAMQEEVAAVVPQTRATTSWGTPALDLGAGVVAQLADAGVARVHRVERCTVEDPALWSHRRDGASAGRLGGIVRVVA</sequence>
<dbReference type="PANTHER" id="PTHR30616">
    <property type="entry name" value="UNCHARACTERIZED PROTEIN YFIH"/>
    <property type="match status" value="1"/>
</dbReference>
<evidence type="ECO:0000256" key="9">
    <source>
        <dbReference type="ARBA" id="ARBA00047989"/>
    </source>
</evidence>
<comment type="function">
    <text evidence="2">Purine nucleoside enzyme that catalyzes the phosphorolysis of adenosine and inosine nucleosides, yielding D-ribose 1-phosphate and the respective free bases, adenine and hypoxanthine. Also catalyzes the phosphorolysis of S-methyl-5'-thioadenosine into adenine and S-methyl-5-thio-alpha-D-ribose 1-phosphate. Also has adenosine deaminase activity.</text>
</comment>
<comment type="catalytic activity">
    <reaction evidence="1">
        <text>inosine + phosphate = alpha-D-ribose 1-phosphate + hypoxanthine</text>
        <dbReference type="Rhea" id="RHEA:27646"/>
        <dbReference type="ChEBI" id="CHEBI:17368"/>
        <dbReference type="ChEBI" id="CHEBI:17596"/>
        <dbReference type="ChEBI" id="CHEBI:43474"/>
        <dbReference type="ChEBI" id="CHEBI:57720"/>
        <dbReference type="EC" id="2.4.2.1"/>
    </reaction>
    <physiologicalReaction direction="left-to-right" evidence="1">
        <dbReference type="Rhea" id="RHEA:27647"/>
    </physiologicalReaction>
</comment>
<evidence type="ECO:0000256" key="4">
    <source>
        <dbReference type="ARBA" id="ARBA00022679"/>
    </source>
</evidence>
<name>A0ABU3PU28_9ACTN</name>
<dbReference type="InterPro" id="IPR038371">
    <property type="entry name" value="Cu_polyphenol_OxRdtase_sf"/>
</dbReference>
<dbReference type="Gene3D" id="3.60.140.10">
    <property type="entry name" value="CNF1/YfiH-like putative cysteine hydrolases"/>
    <property type="match status" value="1"/>
</dbReference>
<evidence type="ECO:0000256" key="8">
    <source>
        <dbReference type="ARBA" id="ARBA00023008"/>
    </source>
</evidence>
<dbReference type="CDD" id="cd16833">
    <property type="entry name" value="YfiH"/>
    <property type="match status" value="1"/>
</dbReference>
<evidence type="ECO:0000313" key="14">
    <source>
        <dbReference type="Proteomes" id="UP001268542"/>
    </source>
</evidence>
<evidence type="ECO:0000256" key="11">
    <source>
        <dbReference type="ARBA" id="ARBA00049893"/>
    </source>
</evidence>
<evidence type="ECO:0000256" key="2">
    <source>
        <dbReference type="ARBA" id="ARBA00003215"/>
    </source>
</evidence>
<proteinExistence type="inferred from homology"/>
<dbReference type="PANTHER" id="PTHR30616:SF2">
    <property type="entry name" value="PURINE NUCLEOSIDE PHOSPHORYLASE LACC1"/>
    <property type="match status" value="1"/>
</dbReference>
<comment type="catalytic activity">
    <reaction evidence="11">
        <text>S-methyl-5'-thioadenosine + phosphate = 5-(methylsulfanyl)-alpha-D-ribose 1-phosphate + adenine</text>
        <dbReference type="Rhea" id="RHEA:11852"/>
        <dbReference type="ChEBI" id="CHEBI:16708"/>
        <dbReference type="ChEBI" id="CHEBI:17509"/>
        <dbReference type="ChEBI" id="CHEBI:43474"/>
        <dbReference type="ChEBI" id="CHEBI:58533"/>
        <dbReference type="EC" id="2.4.2.28"/>
    </reaction>
    <physiologicalReaction direction="left-to-right" evidence="11">
        <dbReference type="Rhea" id="RHEA:11853"/>
    </physiologicalReaction>
</comment>
<evidence type="ECO:0000256" key="12">
    <source>
        <dbReference type="RuleBase" id="RU361274"/>
    </source>
</evidence>
<evidence type="ECO:0000256" key="1">
    <source>
        <dbReference type="ARBA" id="ARBA00000553"/>
    </source>
</evidence>
<comment type="caution">
    <text evidence="13">The sequence shown here is derived from an EMBL/GenBank/DDBJ whole genome shotgun (WGS) entry which is preliminary data.</text>
</comment>
<comment type="catalytic activity">
    <reaction evidence="9">
        <text>adenosine + H2O + H(+) = inosine + NH4(+)</text>
        <dbReference type="Rhea" id="RHEA:24408"/>
        <dbReference type="ChEBI" id="CHEBI:15377"/>
        <dbReference type="ChEBI" id="CHEBI:15378"/>
        <dbReference type="ChEBI" id="CHEBI:16335"/>
        <dbReference type="ChEBI" id="CHEBI:17596"/>
        <dbReference type="ChEBI" id="CHEBI:28938"/>
        <dbReference type="EC" id="3.5.4.4"/>
    </reaction>
    <physiologicalReaction direction="left-to-right" evidence="9">
        <dbReference type="Rhea" id="RHEA:24409"/>
    </physiologicalReaction>
</comment>
<evidence type="ECO:0000256" key="6">
    <source>
        <dbReference type="ARBA" id="ARBA00022801"/>
    </source>
</evidence>
<dbReference type="EMBL" id="JAVYII010000002">
    <property type="protein sequence ID" value="MDT9592732.1"/>
    <property type="molecule type" value="Genomic_DNA"/>
</dbReference>
<gene>
    <name evidence="13" type="primary">pgeF</name>
    <name evidence="13" type="ORF">RDV89_06620</name>
</gene>
<comment type="catalytic activity">
    <reaction evidence="10">
        <text>adenosine + phosphate = alpha-D-ribose 1-phosphate + adenine</text>
        <dbReference type="Rhea" id="RHEA:27642"/>
        <dbReference type="ChEBI" id="CHEBI:16335"/>
        <dbReference type="ChEBI" id="CHEBI:16708"/>
        <dbReference type="ChEBI" id="CHEBI:43474"/>
        <dbReference type="ChEBI" id="CHEBI:57720"/>
        <dbReference type="EC" id="2.4.2.1"/>
    </reaction>
    <physiologicalReaction direction="left-to-right" evidence="10">
        <dbReference type="Rhea" id="RHEA:27643"/>
    </physiologicalReaction>
</comment>
<accession>A0ABU3PU28</accession>